<dbReference type="InterPro" id="IPR020617">
    <property type="entry name" value="Thiolase_C"/>
</dbReference>
<comment type="similarity">
    <text evidence="1 10">Belongs to the thiolase-like superfamily. Thiolase family.</text>
</comment>
<dbReference type="AlphaFoldDB" id="A0A2Z4G9G7"/>
<dbReference type="PANTHER" id="PTHR18919">
    <property type="entry name" value="ACETYL-COA C-ACYLTRANSFERASE"/>
    <property type="match status" value="1"/>
</dbReference>
<feature type="domain" description="Thiolase C-terminal" evidence="12">
    <location>
        <begin position="270"/>
        <end position="390"/>
    </location>
</feature>
<evidence type="ECO:0000256" key="3">
    <source>
        <dbReference type="ARBA" id="ARBA00012705"/>
    </source>
</evidence>
<evidence type="ECO:0000259" key="12">
    <source>
        <dbReference type="Pfam" id="PF02803"/>
    </source>
</evidence>
<feature type="active site" description="Proton acceptor" evidence="9">
    <location>
        <position position="348"/>
    </location>
</feature>
<organism evidence="13 14">
    <name type="scientific">Arcticibacterium luteifluviistationis</name>
    <dbReference type="NCBI Taxonomy" id="1784714"/>
    <lineage>
        <taxon>Bacteria</taxon>
        <taxon>Pseudomonadati</taxon>
        <taxon>Bacteroidota</taxon>
        <taxon>Cytophagia</taxon>
        <taxon>Cytophagales</taxon>
        <taxon>Leadbetterellaceae</taxon>
        <taxon>Arcticibacterium</taxon>
    </lineage>
</organism>
<evidence type="ECO:0000256" key="7">
    <source>
        <dbReference type="ARBA" id="ARBA00022958"/>
    </source>
</evidence>
<evidence type="ECO:0000256" key="10">
    <source>
        <dbReference type="RuleBase" id="RU003557"/>
    </source>
</evidence>
<evidence type="ECO:0000256" key="5">
    <source>
        <dbReference type="ARBA" id="ARBA00022723"/>
    </source>
</evidence>
<evidence type="ECO:0000256" key="2">
    <source>
        <dbReference type="ARBA" id="ARBA00011881"/>
    </source>
</evidence>
<evidence type="ECO:0000313" key="13">
    <source>
        <dbReference type="EMBL" id="AWV97872.1"/>
    </source>
</evidence>
<dbReference type="Pfam" id="PF00108">
    <property type="entry name" value="Thiolase_N"/>
    <property type="match status" value="1"/>
</dbReference>
<keyword evidence="7" id="KW-0630">Potassium</keyword>
<dbReference type="KEGG" id="als:DJ013_06700"/>
<proteinExistence type="inferred from homology"/>
<dbReference type="GO" id="GO:0003985">
    <property type="term" value="F:acetyl-CoA C-acetyltransferase activity"/>
    <property type="evidence" value="ECO:0007669"/>
    <property type="project" value="UniProtKB-EC"/>
</dbReference>
<name>A0A2Z4G9G7_9BACT</name>
<dbReference type="RefSeq" id="WP_111370974.1">
    <property type="nucleotide sequence ID" value="NZ_CP029480.1"/>
</dbReference>
<dbReference type="SUPFAM" id="SSF53901">
    <property type="entry name" value="Thiolase-like"/>
    <property type="match status" value="2"/>
</dbReference>
<dbReference type="CDD" id="cd00751">
    <property type="entry name" value="thiolase"/>
    <property type="match status" value="1"/>
</dbReference>
<dbReference type="InterPro" id="IPR020616">
    <property type="entry name" value="Thiolase_N"/>
</dbReference>
<dbReference type="InterPro" id="IPR020613">
    <property type="entry name" value="Thiolase_CS"/>
</dbReference>
<reference evidence="13 14" key="1">
    <citation type="submission" date="2018-05" db="EMBL/GenBank/DDBJ databases">
        <title>Complete genome sequence of Arcticibacterium luteifluviistationis SM1504T, a cytophagaceae bacterium isolated from Arctic surface seawater.</title>
        <authorList>
            <person name="Li Y."/>
            <person name="Qin Q.-L."/>
        </authorList>
    </citation>
    <scope>NUCLEOTIDE SEQUENCE [LARGE SCALE GENOMIC DNA]</scope>
    <source>
        <strain evidence="13 14">SM1504</strain>
    </source>
</reference>
<dbReference type="EMBL" id="CP029480">
    <property type="protein sequence ID" value="AWV97872.1"/>
    <property type="molecule type" value="Genomic_DNA"/>
</dbReference>
<dbReference type="PIRSF" id="PIRSF000429">
    <property type="entry name" value="Ac-CoA_Ac_transf"/>
    <property type="match status" value="1"/>
</dbReference>
<feature type="domain" description="Thiolase N-terminal" evidence="11">
    <location>
        <begin position="4"/>
        <end position="260"/>
    </location>
</feature>
<keyword evidence="8 10" id="KW-0012">Acyltransferase</keyword>
<feature type="active site" description="Proton acceptor" evidence="9">
    <location>
        <position position="378"/>
    </location>
</feature>
<evidence type="ECO:0000256" key="4">
    <source>
        <dbReference type="ARBA" id="ARBA00022679"/>
    </source>
</evidence>
<keyword evidence="14" id="KW-1185">Reference proteome</keyword>
<dbReference type="NCBIfam" id="TIGR01930">
    <property type="entry name" value="AcCoA-C-Actrans"/>
    <property type="match status" value="1"/>
</dbReference>
<evidence type="ECO:0000256" key="6">
    <source>
        <dbReference type="ARBA" id="ARBA00022946"/>
    </source>
</evidence>
<comment type="subunit">
    <text evidence="2">Homotetramer.</text>
</comment>
<dbReference type="Proteomes" id="UP000249873">
    <property type="component" value="Chromosome"/>
</dbReference>
<dbReference type="InterPro" id="IPR020615">
    <property type="entry name" value="Thiolase_acyl_enz_int_AS"/>
</dbReference>
<gene>
    <name evidence="13" type="ORF">DJ013_06700</name>
</gene>
<keyword evidence="5" id="KW-0479">Metal-binding</keyword>
<evidence type="ECO:0000256" key="1">
    <source>
        <dbReference type="ARBA" id="ARBA00010982"/>
    </source>
</evidence>
<dbReference type="Pfam" id="PF02803">
    <property type="entry name" value="Thiolase_C"/>
    <property type="match status" value="1"/>
</dbReference>
<dbReference type="PANTHER" id="PTHR18919:SF156">
    <property type="entry name" value="ACETYL-COA ACETYLTRANSFERASE, MITOCHONDRIAL"/>
    <property type="match status" value="1"/>
</dbReference>
<protein>
    <recommendedName>
        <fullName evidence="3">acetyl-CoA C-acetyltransferase</fullName>
        <ecNumber evidence="3">2.3.1.9</ecNumber>
    </recommendedName>
</protein>
<dbReference type="InterPro" id="IPR002155">
    <property type="entry name" value="Thiolase"/>
</dbReference>
<keyword evidence="6" id="KW-0809">Transit peptide</keyword>
<dbReference type="GO" id="GO:0006635">
    <property type="term" value="P:fatty acid beta-oxidation"/>
    <property type="evidence" value="ECO:0007669"/>
    <property type="project" value="TreeGrafter"/>
</dbReference>
<dbReference type="InterPro" id="IPR016039">
    <property type="entry name" value="Thiolase-like"/>
</dbReference>
<feature type="active site" description="Acyl-thioester intermediate" evidence="9">
    <location>
        <position position="88"/>
    </location>
</feature>
<keyword evidence="4 10" id="KW-0808">Transferase</keyword>
<evidence type="ECO:0000313" key="14">
    <source>
        <dbReference type="Proteomes" id="UP000249873"/>
    </source>
</evidence>
<evidence type="ECO:0000259" key="11">
    <source>
        <dbReference type="Pfam" id="PF00108"/>
    </source>
</evidence>
<dbReference type="EC" id="2.3.1.9" evidence="3"/>
<dbReference type="PROSITE" id="PS00737">
    <property type="entry name" value="THIOLASE_2"/>
    <property type="match status" value="1"/>
</dbReference>
<dbReference type="GO" id="GO:0046872">
    <property type="term" value="F:metal ion binding"/>
    <property type="evidence" value="ECO:0007669"/>
    <property type="project" value="UniProtKB-KW"/>
</dbReference>
<dbReference type="PROSITE" id="PS00098">
    <property type="entry name" value="THIOLASE_1"/>
    <property type="match status" value="1"/>
</dbReference>
<dbReference type="InterPro" id="IPR020610">
    <property type="entry name" value="Thiolase_AS"/>
</dbReference>
<evidence type="ECO:0000256" key="8">
    <source>
        <dbReference type="ARBA" id="ARBA00023315"/>
    </source>
</evidence>
<dbReference type="PROSITE" id="PS00099">
    <property type="entry name" value="THIOLASE_3"/>
    <property type="match status" value="1"/>
</dbReference>
<evidence type="ECO:0000256" key="9">
    <source>
        <dbReference type="PIRSR" id="PIRSR000429-1"/>
    </source>
</evidence>
<dbReference type="OrthoDB" id="9764892at2"/>
<dbReference type="Gene3D" id="3.40.47.10">
    <property type="match status" value="1"/>
</dbReference>
<accession>A0A2Z4G9G7</accession>
<sequence>MKEVFILGSSRTVIGSYGGALSKVSAIEFGKKSVESTLKKSGVSPEDIDTIVFGNVISANLGQAPARQVSKAAGLPDAVCATTVNKVCASGMKAISILANEIKAGEVSIGIAGGMESMSNIPHYVPNARFGVGFGDKTLVDGLGKDGLTDVYNNCLMGLCGDKTAEKHEITREEQDDFSEQSYKRCAEAWENGIFNEEAISMEIPTRKGEPKFLTQDEAFSKANFEKMRTLRPAFSKDGTVTAATSSPMSDGASSMILTDAETLKTKGLKAQAKIVAYAEAEQDPMFFTTAPVLAAKKVLAKSGLTIADIDFFEVNEAFAVVPLAFMKVLEVNPEKVNIHGGALAVGHPLGNSGSRIVVTLLNVLKQKKAKYGMAAICNGGGGASAIIVENLDL</sequence>